<evidence type="ECO:0000256" key="1">
    <source>
        <dbReference type="SAM" id="MobiDB-lite"/>
    </source>
</evidence>
<feature type="non-terminal residue" evidence="2">
    <location>
        <position position="1"/>
    </location>
</feature>
<accession>A0A371G697</accession>
<evidence type="ECO:0000313" key="2">
    <source>
        <dbReference type="EMBL" id="RDX86076.1"/>
    </source>
</evidence>
<comment type="caution">
    <text evidence="2">The sequence shown here is derived from an EMBL/GenBank/DDBJ whole genome shotgun (WGS) entry which is preliminary data.</text>
</comment>
<feature type="region of interest" description="Disordered" evidence="1">
    <location>
        <begin position="45"/>
        <end position="95"/>
    </location>
</feature>
<proteinExistence type="predicted"/>
<dbReference type="Proteomes" id="UP000257109">
    <property type="component" value="Unassembled WGS sequence"/>
</dbReference>
<evidence type="ECO:0000313" key="3">
    <source>
        <dbReference type="Proteomes" id="UP000257109"/>
    </source>
</evidence>
<feature type="region of interest" description="Disordered" evidence="1">
    <location>
        <begin position="1"/>
        <end position="22"/>
    </location>
</feature>
<dbReference type="EMBL" id="QJKJ01006616">
    <property type="protein sequence ID" value="RDX86076.1"/>
    <property type="molecule type" value="Genomic_DNA"/>
</dbReference>
<gene>
    <name evidence="2" type="ORF">CR513_32634</name>
</gene>
<organism evidence="2 3">
    <name type="scientific">Mucuna pruriens</name>
    <name type="common">Velvet bean</name>
    <name type="synonym">Dolichos pruriens</name>
    <dbReference type="NCBI Taxonomy" id="157652"/>
    <lineage>
        <taxon>Eukaryota</taxon>
        <taxon>Viridiplantae</taxon>
        <taxon>Streptophyta</taxon>
        <taxon>Embryophyta</taxon>
        <taxon>Tracheophyta</taxon>
        <taxon>Spermatophyta</taxon>
        <taxon>Magnoliopsida</taxon>
        <taxon>eudicotyledons</taxon>
        <taxon>Gunneridae</taxon>
        <taxon>Pentapetalae</taxon>
        <taxon>rosids</taxon>
        <taxon>fabids</taxon>
        <taxon>Fabales</taxon>
        <taxon>Fabaceae</taxon>
        <taxon>Papilionoideae</taxon>
        <taxon>50 kb inversion clade</taxon>
        <taxon>NPAAA clade</taxon>
        <taxon>indigoferoid/millettioid clade</taxon>
        <taxon>Phaseoleae</taxon>
        <taxon>Mucuna</taxon>
    </lineage>
</organism>
<name>A0A371G697_MUCPR</name>
<keyword evidence="3" id="KW-1185">Reference proteome</keyword>
<sequence length="95" mass="10493">MFTAKYESAKGGQDRERTKVNSTIKTSVKADIAMRAQAEIILARKDQKQARVESISVNQGKNRVSSRSNSSARRSARSDSNPTIAKSIPTKRSRP</sequence>
<dbReference type="AlphaFoldDB" id="A0A371G697"/>
<feature type="compositionally biased region" description="Low complexity" evidence="1">
    <location>
        <begin position="62"/>
        <end position="81"/>
    </location>
</feature>
<protein>
    <submittedName>
        <fullName evidence="2">Uncharacterized protein</fullName>
    </submittedName>
</protein>
<reference evidence="2" key="1">
    <citation type="submission" date="2018-05" db="EMBL/GenBank/DDBJ databases">
        <title>Draft genome of Mucuna pruriens seed.</title>
        <authorList>
            <person name="Nnadi N.E."/>
            <person name="Vos R."/>
            <person name="Hasami M.H."/>
            <person name="Devisetty U.K."/>
            <person name="Aguiy J.C."/>
        </authorList>
    </citation>
    <scope>NUCLEOTIDE SEQUENCE [LARGE SCALE GENOMIC DNA]</scope>
    <source>
        <strain evidence="2">JCA_2017</strain>
    </source>
</reference>